<proteinExistence type="predicted"/>
<dbReference type="Pfam" id="PF00498">
    <property type="entry name" value="FHA"/>
    <property type="match status" value="1"/>
</dbReference>
<evidence type="ECO:0000256" key="1">
    <source>
        <dbReference type="SAM" id="MobiDB-lite"/>
    </source>
</evidence>
<dbReference type="InterPro" id="IPR035624">
    <property type="entry name" value="AGGF1_OCRE"/>
</dbReference>
<evidence type="ECO:0000313" key="4">
    <source>
        <dbReference type="EMBL" id="KAL2099824.1"/>
    </source>
</evidence>
<dbReference type="InterPro" id="IPR000467">
    <property type="entry name" value="G_patch_dom"/>
</dbReference>
<feature type="compositionally biased region" description="Low complexity" evidence="1">
    <location>
        <begin position="251"/>
        <end position="264"/>
    </location>
</feature>
<dbReference type="PROSITE" id="PS50006">
    <property type="entry name" value="FHA_DOMAIN"/>
    <property type="match status" value="1"/>
</dbReference>
<protein>
    <recommendedName>
        <fullName evidence="6">Angiogenic factor with G patch and FHA domains 1</fullName>
    </recommendedName>
</protein>
<feature type="compositionally biased region" description="Basic residues" evidence="1">
    <location>
        <begin position="340"/>
        <end position="370"/>
    </location>
</feature>
<evidence type="ECO:0000259" key="3">
    <source>
        <dbReference type="PROSITE" id="PS50174"/>
    </source>
</evidence>
<organism evidence="4 5">
    <name type="scientific">Coilia grayii</name>
    <name type="common">Gray's grenadier anchovy</name>
    <dbReference type="NCBI Taxonomy" id="363190"/>
    <lineage>
        <taxon>Eukaryota</taxon>
        <taxon>Metazoa</taxon>
        <taxon>Chordata</taxon>
        <taxon>Craniata</taxon>
        <taxon>Vertebrata</taxon>
        <taxon>Euteleostomi</taxon>
        <taxon>Actinopterygii</taxon>
        <taxon>Neopterygii</taxon>
        <taxon>Teleostei</taxon>
        <taxon>Clupei</taxon>
        <taxon>Clupeiformes</taxon>
        <taxon>Clupeoidei</taxon>
        <taxon>Engraulidae</taxon>
        <taxon>Coilinae</taxon>
        <taxon>Coilia</taxon>
    </lineage>
</organism>
<dbReference type="InterPro" id="IPR053027">
    <property type="entry name" value="AGGF1"/>
</dbReference>
<reference evidence="4 5" key="1">
    <citation type="submission" date="2024-09" db="EMBL/GenBank/DDBJ databases">
        <title>A chromosome-level genome assembly of Gray's grenadier anchovy, Coilia grayii.</title>
        <authorList>
            <person name="Fu Z."/>
        </authorList>
    </citation>
    <scope>NUCLEOTIDE SEQUENCE [LARGE SCALE GENOMIC DNA]</scope>
    <source>
        <strain evidence="4">G4</strain>
        <tissue evidence="4">Muscle</tissue>
    </source>
</reference>
<dbReference type="SMART" id="SM00240">
    <property type="entry name" value="FHA"/>
    <property type="match status" value="1"/>
</dbReference>
<feature type="compositionally biased region" description="Polar residues" evidence="1">
    <location>
        <begin position="142"/>
        <end position="177"/>
    </location>
</feature>
<evidence type="ECO:0008006" key="6">
    <source>
        <dbReference type="Google" id="ProtNLM"/>
    </source>
</evidence>
<dbReference type="Pfam" id="PF17780">
    <property type="entry name" value="OCRE"/>
    <property type="match status" value="1"/>
</dbReference>
<evidence type="ECO:0000313" key="5">
    <source>
        <dbReference type="Proteomes" id="UP001591681"/>
    </source>
</evidence>
<feature type="compositionally biased region" description="Low complexity" evidence="1">
    <location>
        <begin position="390"/>
        <end position="408"/>
    </location>
</feature>
<evidence type="ECO:0000259" key="2">
    <source>
        <dbReference type="PROSITE" id="PS50006"/>
    </source>
</evidence>
<dbReference type="Gene3D" id="2.60.200.20">
    <property type="match status" value="1"/>
</dbReference>
<dbReference type="Pfam" id="PF01585">
    <property type="entry name" value="G-patch"/>
    <property type="match status" value="1"/>
</dbReference>
<dbReference type="PROSITE" id="PS50174">
    <property type="entry name" value="G_PATCH"/>
    <property type="match status" value="1"/>
</dbReference>
<dbReference type="InterPro" id="IPR041591">
    <property type="entry name" value="OCRE"/>
</dbReference>
<feature type="compositionally biased region" description="Acidic residues" evidence="1">
    <location>
        <begin position="375"/>
        <end position="384"/>
    </location>
</feature>
<dbReference type="PANTHER" id="PTHR23106:SF24">
    <property type="entry name" value="ANGIOGENIC FACTOR WITH G PATCH AND FHA DOMAINS 1"/>
    <property type="match status" value="1"/>
</dbReference>
<feature type="compositionally biased region" description="Basic residues" evidence="1">
    <location>
        <begin position="316"/>
        <end position="326"/>
    </location>
</feature>
<dbReference type="InterPro" id="IPR008984">
    <property type="entry name" value="SMAD_FHA_dom_sf"/>
</dbReference>
<feature type="domain" description="G-patch" evidence="3">
    <location>
        <begin position="635"/>
        <end position="681"/>
    </location>
</feature>
<dbReference type="InterPro" id="IPR000253">
    <property type="entry name" value="FHA_dom"/>
</dbReference>
<gene>
    <name evidence="4" type="ORF">ACEWY4_004218</name>
</gene>
<dbReference type="CDD" id="cd22686">
    <property type="entry name" value="FHA_AGGF1"/>
    <property type="match status" value="1"/>
</dbReference>
<dbReference type="CDD" id="cd16164">
    <property type="entry name" value="OCRE_VG5Q"/>
    <property type="match status" value="1"/>
</dbReference>
<feature type="compositionally biased region" description="Basic and acidic residues" evidence="1">
    <location>
        <begin position="265"/>
        <end position="280"/>
    </location>
</feature>
<dbReference type="EMBL" id="JBHFQA010000004">
    <property type="protein sequence ID" value="KAL2099824.1"/>
    <property type="molecule type" value="Genomic_DNA"/>
</dbReference>
<comment type="caution">
    <text evidence="4">The sequence shown here is derived from an EMBL/GenBank/DDBJ whole genome shotgun (WGS) entry which is preliminary data.</text>
</comment>
<feature type="compositionally biased region" description="Polar residues" evidence="1">
    <location>
        <begin position="677"/>
        <end position="694"/>
    </location>
</feature>
<accession>A0ABD1KKX1</accession>
<dbReference type="AlphaFoldDB" id="A0ABD1KKX1"/>
<keyword evidence="5" id="KW-1185">Reference proteome</keyword>
<dbReference type="PANTHER" id="PTHR23106">
    <property type="entry name" value="ANGIOGENIC FACTOR WITH G PATCH AND FHA DOMAINS 1"/>
    <property type="match status" value="1"/>
</dbReference>
<feature type="region of interest" description="Disordered" evidence="1">
    <location>
        <begin position="249"/>
        <end position="421"/>
    </location>
</feature>
<feature type="region of interest" description="Disordered" evidence="1">
    <location>
        <begin position="138"/>
        <end position="177"/>
    </location>
</feature>
<feature type="region of interest" description="Disordered" evidence="1">
    <location>
        <begin position="677"/>
        <end position="697"/>
    </location>
</feature>
<name>A0ABD1KKX1_9TELE</name>
<sequence length="718" mass="80360">MSPCGDDAETDVKTDGQDDTEIDVSALKLKVERLEQELKMCRAQLQKLQHQLGHSQQHEDTDSYNNDLRQQVSKLRAELHALQKEGRREKKKRQTDAETQTELHTWTGWETDVTGYNHGYYCSETGTEGSYDVAAEPVHTADPNTTHPYQSCLTSGQTKESGNTDSNSSLQPQTGDQGSIADVLRATAEEALCHTGFVFDENSGMYYDHSTGFFYDSTNCLYYDANTGIYYYYDADSGKYQFHSRVELSGTQTTTQEQETYEQATVDKVRRDHKDGDRTEGLTSSCRDPDTSGTKSKRKKKCVRSTSCRKSSSKKDVRKAKKHKSGHHSEDDKHLDCTRNPKKKKRHKKTVKAKRKKDGRREKKKRRTRRQSTDSEIEEGEITDLDSVKSSSSSSSSSTSSSSSSSSSEKPNSPNTEEVAPEAWPPCVRVTVVRSPALQIGSLFILTADTTATIGREKDMDHAIRIPEVEVSKSHAMVYFDLDQQCYMLTDLGSQNGTVINGNRILQPKVQCEPCPLSHGDEVKIGETVLSFHIHSGNDTCDGCEPGQIFAHLSKHPKEKNLGHAVGEDKELQRQRELKQMKVKYGLKNSDFESNKAVGNPMYKDRANTRRQVVGSEGTFYRDDSPSSVHVEISEVNKGRKMLEKMGWKKGEGLGKDGAGMKDPIQVQVRQAQSGLGSCTSMDMDQASWSTSKTNKAEKWKKAQERFIETCQAHPSDG</sequence>
<feature type="domain" description="FHA" evidence="2">
    <location>
        <begin position="452"/>
        <end position="505"/>
    </location>
</feature>
<feature type="region of interest" description="Disordered" evidence="1">
    <location>
        <begin position="1"/>
        <end position="22"/>
    </location>
</feature>
<dbReference type="SMART" id="SM00443">
    <property type="entry name" value="G_patch"/>
    <property type="match status" value="1"/>
</dbReference>
<dbReference type="Proteomes" id="UP001591681">
    <property type="component" value="Unassembled WGS sequence"/>
</dbReference>
<dbReference type="SUPFAM" id="SSF49879">
    <property type="entry name" value="SMAD/FHA domain"/>
    <property type="match status" value="1"/>
</dbReference>
<feature type="compositionally biased region" description="Basic and acidic residues" evidence="1">
    <location>
        <begin position="327"/>
        <end position="339"/>
    </location>
</feature>